<evidence type="ECO:0000313" key="11">
    <source>
        <dbReference type="EMBL" id="EFL52098.1"/>
    </source>
</evidence>
<dbReference type="PANTHER" id="PTHR10359">
    <property type="entry name" value="A/G-SPECIFIC ADENINE GLYCOSYLASE/ENDONUCLEASE III"/>
    <property type="match status" value="1"/>
</dbReference>
<dbReference type="SMART" id="SM00478">
    <property type="entry name" value="ENDO3c"/>
    <property type="match status" value="1"/>
</dbReference>
<keyword evidence="6" id="KW-0408">Iron</keyword>
<dbReference type="GO" id="GO:0051539">
    <property type="term" value="F:4 iron, 4 sulfur cluster binding"/>
    <property type="evidence" value="ECO:0007669"/>
    <property type="project" value="UniProtKB-KW"/>
</dbReference>
<evidence type="ECO:0000256" key="2">
    <source>
        <dbReference type="ARBA" id="ARBA00022485"/>
    </source>
</evidence>
<dbReference type="Pfam" id="PF00633">
    <property type="entry name" value="HHH"/>
    <property type="match status" value="1"/>
</dbReference>
<dbReference type="Proteomes" id="UP000006250">
    <property type="component" value="Unassembled WGS sequence"/>
</dbReference>
<dbReference type="InterPro" id="IPR000445">
    <property type="entry name" value="HhH_motif"/>
</dbReference>
<gene>
    <name evidence="11" type="ORF">DesfrDRAFT_1267</name>
</gene>
<dbReference type="GO" id="GO:0006284">
    <property type="term" value="P:base-excision repair"/>
    <property type="evidence" value="ECO:0007669"/>
    <property type="project" value="InterPro"/>
</dbReference>
<keyword evidence="12" id="KW-1185">Reference proteome</keyword>
<evidence type="ECO:0000256" key="5">
    <source>
        <dbReference type="ARBA" id="ARBA00022801"/>
    </source>
</evidence>
<evidence type="ECO:0000256" key="6">
    <source>
        <dbReference type="ARBA" id="ARBA00023004"/>
    </source>
</evidence>
<dbReference type="SUPFAM" id="SSF48150">
    <property type="entry name" value="DNA-glycosylase"/>
    <property type="match status" value="1"/>
</dbReference>
<dbReference type="AlphaFoldDB" id="E1JUG8"/>
<dbReference type="Gene3D" id="1.10.340.30">
    <property type="entry name" value="Hypothetical protein, domain 2"/>
    <property type="match status" value="1"/>
</dbReference>
<evidence type="ECO:0000256" key="9">
    <source>
        <dbReference type="ARBA" id="ARBA00023295"/>
    </source>
</evidence>
<name>E1JUG8_SOLFR</name>
<evidence type="ECO:0000256" key="3">
    <source>
        <dbReference type="ARBA" id="ARBA00022723"/>
    </source>
</evidence>
<keyword evidence="4" id="KW-0227">DNA damage</keyword>
<evidence type="ECO:0000259" key="10">
    <source>
        <dbReference type="SMART" id="SM00478"/>
    </source>
</evidence>
<sequence length="216" mass="23588">MKRRELFLAMHQAMLEALGPSGWWPADSAFEMAVGAILTQNTNWANVARAIDNLKAAGRFSAEALYALPVEELAELIRPAGYFRVKAARLRNLLALIVHELGGDITALADGGLDAARERLLAVKGVGPETADSILLYGLSLPSFVVDAYTARICNRHALAPEDAGYEELRELFMDALPEDTALYNEFHALLVRVGNGWCRPRAPRCDSCPLGPFLP</sequence>
<dbReference type="PIRSF" id="PIRSF001435">
    <property type="entry name" value="Nth"/>
    <property type="match status" value="1"/>
</dbReference>
<evidence type="ECO:0000256" key="8">
    <source>
        <dbReference type="ARBA" id="ARBA00023204"/>
    </source>
</evidence>
<dbReference type="Gene3D" id="1.10.1670.10">
    <property type="entry name" value="Helix-hairpin-Helix base-excision DNA repair enzymes (C-terminal)"/>
    <property type="match status" value="1"/>
</dbReference>
<organism evidence="11 12">
    <name type="scientific">Solidesulfovibrio fructosivorans JJ]</name>
    <dbReference type="NCBI Taxonomy" id="596151"/>
    <lineage>
        <taxon>Bacteria</taxon>
        <taxon>Pseudomonadati</taxon>
        <taxon>Thermodesulfobacteriota</taxon>
        <taxon>Desulfovibrionia</taxon>
        <taxon>Desulfovibrionales</taxon>
        <taxon>Desulfovibrionaceae</taxon>
        <taxon>Solidesulfovibrio</taxon>
    </lineage>
</organism>
<dbReference type="PANTHER" id="PTHR10359:SF19">
    <property type="entry name" value="DNA REPAIR GLYCOSYLASE MJ1434-RELATED"/>
    <property type="match status" value="1"/>
</dbReference>
<dbReference type="RefSeq" id="WP_005992187.1">
    <property type="nucleotide sequence ID" value="NZ_AECZ01000006.1"/>
</dbReference>
<keyword evidence="9" id="KW-0326">Glycosidase</keyword>
<evidence type="ECO:0000256" key="7">
    <source>
        <dbReference type="ARBA" id="ARBA00023014"/>
    </source>
</evidence>
<comment type="caution">
    <text evidence="11">The sequence shown here is derived from an EMBL/GenBank/DDBJ whole genome shotgun (WGS) entry which is preliminary data.</text>
</comment>
<reference evidence="11 12" key="1">
    <citation type="submission" date="2010-08" db="EMBL/GenBank/DDBJ databases">
        <title>The draft genome of Desulfovibrio fructosovorans JJ.</title>
        <authorList>
            <consortium name="US DOE Joint Genome Institute (JGI-PGF)"/>
            <person name="Lucas S."/>
            <person name="Copeland A."/>
            <person name="Lapidus A."/>
            <person name="Cheng J.-F."/>
            <person name="Bruce D."/>
            <person name="Goodwin L."/>
            <person name="Pitluck S."/>
            <person name="Land M.L."/>
            <person name="Hauser L."/>
            <person name="Chang Y.-J."/>
            <person name="Jeffries C."/>
            <person name="Wall J.D."/>
            <person name="Stahl D.A."/>
            <person name="Arkin A.P."/>
            <person name="Dehal P."/>
            <person name="Stolyar S.M."/>
            <person name="Hazen T.C."/>
            <person name="Woyke T.J."/>
        </authorList>
    </citation>
    <scope>NUCLEOTIDE SEQUENCE [LARGE SCALE GENOMIC DNA]</scope>
    <source>
        <strain evidence="11 12">JJ</strain>
    </source>
</reference>
<proteinExistence type="inferred from homology"/>
<dbReference type="OrthoDB" id="9802365at2"/>
<keyword evidence="8" id="KW-0234">DNA repair</keyword>
<comment type="similarity">
    <text evidence="1">Belongs to the Nth/MutY family.</text>
</comment>
<dbReference type="GO" id="GO:0046872">
    <property type="term" value="F:metal ion binding"/>
    <property type="evidence" value="ECO:0007669"/>
    <property type="project" value="UniProtKB-KW"/>
</dbReference>
<keyword evidence="3" id="KW-0479">Metal-binding</keyword>
<dbReference type="InterPro" id="IPR011257">
    <property type="entry name" value="DNA_glycosylase"/>
</dbReference>
<dbReference type="GO" id="GO:0019104">
    <property type="term" value="F:DNA N-glycosylase activity"/>
    <property type="evidence" value="ECO:0007669"/>
    <property type="project" value="UniProtKB-ARBA"/>
</dbReference>
<dbReference type="EMBL" id="AECZ01000006">
    <property type="protein sequence ID" value="EFL52098.1"/>
    <property type="molecule type" value="Genomic_DNA"/>
</dbReference>
<dbReference type="InterPro" id="IPR023170">
    <property type="entry name" value="HhH_base_excis_C"/>
</dbReference>
<keyword evidence="7" id="KW-0411">Iron-sulfur</keyword>
<dbReference type="STRING" id="596151.DesfrDRAFT_1267"/>
<keyword evidence="2" id="KW-0004">4Fe-4S</keyword>
<dbReference type="GO" id="GO:0003677">
    <property type="term" value="F:DNA binding"/>
    <property type="evidence" value="ECO:0007669"/>
    <property type="project" value="InterPro"/>
</dbReference>
<dbReference type="Pfam" id="PF00730">
    <property type="entry name" value="HhH-GPD"/>
    <property type="match status" value="1"/>
</dbReference>
<dbReference type="InterPro" id="IPR003265">
    <property type="entry name" value="HhH-GPD_domain"/>
</dbReference>
<feature type="domain" description="HhH-GPD" evidence="10">
    <location>
        <begin position="38"/>
        <end position="197"/>
    </location>
</feature>
<protein>
    <submittedName>
        <fullName evidence="11">HhH-GPD family protein</fullName>
    </submittedName>
</protein>
<accession>E1JUG8</accession>
<evidence type="ECO:0000256" key="4">
    <source>
        <dbReference type="ARBA" id="ARBA00022763"/>
    </source>
</evidence>
<keyword evidence="5" id="KW-0378">Hydrolase</keyword>
<dbReference type="eggNOG" id="COG2231">
    <property type="taxonomic scope" value="Bacteria"/>
</dbReference>
<dbReference type="CDD" id="cd00056">
    <property type="entry name" value="ENDO3c"/>
    <property type="match status" value="1"/>
</dbReference>
<evidence type="ECO:0000313" key="12">
    <source>
        <dbReference type="Proteomes" id="UP000006250"/>
    </source>
</evidence>
<evidence type="ECO:0000256" key="1">
    <source>
        <dbReference type="ARBA" id="ARBA00008343"/>
    </source>
</evidence>